<reference evidence="9" key="1">
    <citation type="submission" date="2018-05" db="EMBL/GenBank/DDBJ databases">
        <authorList>
            <person name="Lanie J.A."/>
            <person name="Ng W.-L."/>
            <person name="Kazmierczak K.M."/>
            <person name="Andrzejewski T.M."/>
            <person name="Davidsen T.M."/>
            <person name="Wayne K.J."/>
            <person name="Tettelin H."/>
            <person name="Glass J.I."/>
            <person name="Rusch D."/>
            <person name="Podicherti R."/>
            <person name="Tsui H.-C.T."/>
            <person name="Winkler M.E."/>
        </authorList>
    </citation>
    <scope>NUCLEOTIDE SEQUENCE</scope>
</reference>
<dbReference type="InterPro" id="IPR035906">
    <property type="entry name" value="MetI-like_sf"/>
</dbReference>
<evidence type="ECO:0000313" key="9">
    <source>
        <dbReference type="EMBL" id="SVA82776.1"/>
    </source>
</evidence>
<evidence type="ECO:0000256" key="5">
    <source>
        <dbReference type="ARBA" id="ARBA00022989"/>
    </source>
</evidence>
<dbReference type="CDD" id="cd06261">
    <property type="entry name" value="TM_PBP2"/>
    <property type="match status" value="1"/>
</dbReference>
<evidence type="ECO:0000256" key="7">
    <source>
        <dbReference type="SAM" id="Phobius"/>
    </source>
</evidence>
<dbReference type="PROSITE" id="PS50928">
    <property type="entry name" value="ABC_TM1"/>
    <property type="match status" value="1"/>
</dbReference>
<dbReference type="Pfam" id="PF00528">
    <property type="entry name" value="BPD_transp_1"/>
    <property type="match status" value="1"/>
</dbReference>
<keyword evidence="2" id="KW-0813">Transport</keyword>
<name>A0A381Z0E7_9ZZZZ</name>
<dbReference type="EMBL" id="UINC01019536">
    <property type="protein sequence ID" value="SVA82776.1"/>
    <property type="molecule type" value="Genomic_DNA"/>
</dbReference>
<feature type="transmembrane region" description="Helical" evidence="7">
    <location>
        <begin position="171"/>
        <end position="193"/>
    </location>
</feature>
<dbReference type="SUPFAM" id="SSF161098">
    <property type="entry name" value="MetI-like"/>
    <property type="match status" value="1"/>
</dbReference>
<dbReference type="InterPro" id="IPR000515">
    <property type="entry name" value="MetI-like"/>
</dbReference>
<comment type="subcellular location">
    <subcellularLocation>
        <location evidence="1">Cell membrane</location>
        <topology evidence="1">Multi-pass membrane protein</topology>
    </subcellularLocation>
</comment>
<keyword evidence="3" id="KW-1003">Cell membrane</keyword>
<feature type="transmembrane region" description="Helical" evidence="7">
    <location>
        <begin position="266"/>
        <end position="285"/>
    </location>
</feature>
<accession>A0A381Z0E7</accession>
<sequence>MAGERGASTAPPISREEVRAMMPSESIWKYRIRQIDFPAQLGRIALVLLAWWLWWSEAIWNGWDVISILGVEPFPNVSEVFRASPGGAWGYLLEALPEKLFWVDAWVTVKEAMLGFLIASVFGVVAGISLGSFRKLSKIFGPFIIAINAMPKIAFLPLILVVYGVGEMSKVVLVVTISFFIVQVPTQAAVSLVDPDLLTVSRTMGASNRQLFRMVTLPAISPAILGALRLAAIISIQGAIFGEIFASKRGLGQRLITSANMLDYDGLFAMVFVLAAIALLINGVIGRAEKYFLRWQVGQQSTQVVSL</sequence>
<evidence type="ECO:0000256" key="2">
    <source>
        <dbReference type="ARBA" id="ARBA00022448"/>
    </source>
</evidence>
<dbReference type="GO" id="GO:0055085">
    <property type="term" value="P:transmembrane transport"/>
    <property type="evidence" value="ECO:0007669"/>
    <property type="project" value="InterPro"/>
</dbReference>
<organism evidence="9">
    <name type="scientific">marine metagenome</name>
    <dbReference type="NCBI Taxonomy" id="408172"/>
    <lineage>
        <taxon>unclassified sequences</taxon>
        <taxon>metagenomes</taxon>
        <taxon>ecological metagenomes</taxon>
    </lineage>
</organism>
<dbReference type="GO" id="GO:0005886">
    <property type="term" value="C:plasma membrane"/>
    <property type="evidence" value="ECO:0007669"/>
    <property type="project" value="UniProtKB-SubCell"/>
</dbReference>
<dbReference type="AlphaFoldDB" id="A0A381Z0E7"/>
<feature type="transmembrane region" description="Helical" evidence="7">
    <location>
        <begin position="143"/>
        <end position="165"/>
    </location>
</feature>
<feature type="transmembrane region" description="Helical" evidence="7">
    <location>
        <begin position="112"/>
        <end position="131"/>
    </location>
</feature>
<gene>
    <name evidence="9" type="ORF">METZ01_LOCUS135630</name>
</gene>
<dbReference type="Gene3D" id="1.10.3720.10">
    <property type="entry name" value="MetI-like"/>
    <property type="match status" value="1"/>
</dbReference>
<keyword evidence="6 7" id="KW-0472">Membrane</keyword>
<feature type="domain" description="ABC transmembrane type-1" evidence="8">
    <location>
        <begin position="105"/>
        <end position="285"/>
    </location>
</feature>
<keyword evidence="4 7" id="KW-0812">Transmembrane</keyword>
<feature type="transmembrane region" description="Helical" evidence="7">
    <location>
        <begin position="214"/>
        <end position="246"/>
    </location>
</feature>
<dbReference type="PANTHER" id="PTHR30151:SF20">
    <property type="entry name" value="ABC TRANSPORTER PERMEASE PROTEIN HI_0355-RELATED"/>
    <property type="match status" value="1"/>
</dbReference>
<evidence type="ECO:0000259" key="8">
    <source>
        <dbReference type="PROSITE" id="PS50928"/>
    </source>
</evidence>
<evidence type="ECO:0000256" key="4">
    <source>
        <dbReference type="ARBA" id="ARBA00022692"/>
    </source>
</evidence>
<proteinExistence type="predicted"/>
<protein>
    <recommendedName>
        <fullName evidence="8">ABC transmembrane type-1 domain-containing protein</fullName>
    </recommendedName>
</protein>
<feature type="transmembrane region" description="Helical" evidence="7">
    <location>
        <begin position="37"/>
        <end position="55"/>
    </location>
</feature>
<keyword evidence="5 7" id="KW-1133">Transmembrane helix</keyword>
<evidence type="ECO:0000256" key="3">
    <source>
        <dbReference type="ARBA" id="ARBA00022475"/>
    </source>
</evidence>
<evidence type="ECO:0000256" key="1">
    <source>
        <dbReference type="ARBA" id="ARBA00004651"/>
    </source>
</evidence>
<dbReference type="PANTHER" id="PTHR30151">
    <property type="entry name" value="ALKANE SULFONATE ABC TRANSPORTER-RELATED, MEMBRANE SUBUNIT"/>
    <property type="match status" value="1"/>
</dbReference>
<evidence type="ECO:0000256" key="6">
    <source>
        <dbReference type="ARBA" id="ARBA00023136"/>
    </source>
</evidence>